<keyword evidence="2" id="KW-0614">Plasmid</keyword>
<keyword evidence="3" id="KW-1185">Reference proteome</keyword>
<feature type="domain" description="Halobacterial output" evidence="1">
    <location>
        <begin position="72"/>
        <end position="140"/>
    </location>
</feature>
<accession>A0A345E7Z4</accession>
<sequence>MDEDDRGGADVRPAVTTEEAFREALRQLVIEADSNGVDVRGGWPVERTDAERAWEFENTEVSRRSTATTEDSEFPACAVVDAVAEREGVDATDLPPLYDSIGPDVLEIVTQSNDESGRTVTFEYYSYTITLDADGTIVIDE</sequence>
<dbReference type="OrthoDB" id="221929at2157"/>
<dbReference type="AlphaFoldDB" id="A0A345E7Z4"/>
<dbReference type="InterPro" id="IPR040624">
    <property type="entry name" value="HalOD1"/>
</dbReference>
<organism evidence="2 3">
    <name type="scientific">Haloplanus rubicundus</name>
    <dbReference type="NCBI Taxonomy" id="1547898"/>
    <lineage>
        <taxon>Archaea</taxon>
        <taxon>Methanobacteriati</taxon>
        <taxon>Methanobacteriota</taxon>
        <taxon>Stenosarchaea group</taxon>
        <taxon>Halobacteria</taxon>
        <taxon>Halobacteriales</taxon>
        <taxon>Haloferacaceae</taxon>
        <taxon>Haloplanus</taxon>
    </lineage>
</organism>
<proteinExistence type="predicted"/>
<dbReference type="GeneID" id="37285265"/>
<dbReference type="Pfam" id="PF18545">
    <property type="entry name" value="HalOD1"/>
    <property type="match status" value="1"/>
</dbReference>
<dbReference type="RefSeq" id="WP_114587435.1">
    <property type="nucleotide sequence ID" value="NZ_CP031152.1"/>
</dbReference>
<evidence type="ECO:0000313" key="3">
    <source>
        <dbReference type="Proteomes" id="UP000253273"/>
    </source>
</evidence>
<geneLocation type="plasmid" evidence="2 3">
    <name>pCBA1113-02</name>
</geneLocation>
<gene>
    <name evidence="2" type="ORF">DU500_17730</name>
</gene>
<dbReference type="KEGG" id="haj:DU500_17730"/>
<reference evidence="2 3" key="1">
    <citation type="submission" date="2018-07" db="EMBL/GenBank/DDBJ databases">
        <title>Genome sequences of Haloplanus sp. CBA1113.</title>
        <authorList>
            <person name="Kim Y.B."/>
            <person name="Roh S.W."/>
        </authorList>
    </citation>
    <scope>NUCLEOTIDE SEQUENCE [LARGE SCALE GENOMIC DNA]</scope>
    <source>
        <strain evidence="2 3">CBA1113</strain>
        <plasmid evidence="2 3">pCBA1113-02</plasmid>
    </source>
</reference>
<dbReference type="EMBL" id="CP031152">
    <property type="protein sequence ID" value="AXG08316.1"/>
    <property type="molecule type" value="Genomic_DNA"/>
</dbReference>
<dbReference type="Proteomes" id="UP000253273">
    <property type="component" value="Plasmid pCBA1113-02"/>
</dbReference>
<protein>
    <recommendedName>
        <fullName evidence="1">Halobacterial output domain-containing protein</fullName>
    </recommendedName>
</protein>
<evidence type="ECO:0000313" key="2">
    <source>
        <dbReference type="EMBL" id="AXG08316.1"/>
    </source>
</evidence>
<evidence type="ECO:0000259" key="1">
    <source>
        <dbReference type="Pfam" id="PF18545"/>
    </source>
</evidence>
<name>A0A345E7Z4_9EURY</name>